<dbReference type="PANTHER" id="PTHR45772">
    <property type="entry name" value="CONSERVED COMPONENT OF ABC TRANSPORTER FOR NATURAL AMINO ACIDS-RELATED"/>
    <property type="match status" value="1"/>
</dbReference>
<dbReference type="InterPro" id="IPR027417">
    <property type="entry name" value="P-loop_NTPase"/>
</dbReference>
<evidence type="ECO:0000256" key="1">
    <source>
        <dbReference type="ARBA" id="ARBA00022448"/>
    </source>
</evidence>
<gene>
    <name evidence="5" type="ORF">DFJ67_4352</name>
</gene>
<feature type="domain" description="ABC transporter" evidence="4">
    <location>
        <begin position="9"/>
        <end position="258"/>
    </location>
</feature>
<dbReference type="OrthoDB" id="5296765at2"/>
<name>A0A3D9ZM21_9ACTN</name>
<comment type="caution">
    <text evidence="5">The sequence shown here is derived from an EMBL/GenBank/DDBJ whole genome shotgun (WGS) entry which is preliminary data.</text>
</comment>
<dbReference type="InterPro" id="IPR003593">
    <property type="entry name" value="AAA+_ATPase"/>
</dbReference>
<evidence type="ECO:0000256" key="2">
    <source>
        <dbReference type="ARBA" id="ARBA00022741"/>
    </source>
</evidence>
<evidence type="ECO:0000256" key="3">
    <source>
        <dbReference type="ARBA" id="ARBA00022840"/>
    </source>
</evidence>
<keyword evidence="1" id="KW-0813">Transport</keyword>
<dbReference type="GO" id="GO:0005524">
    <property type="term" value="F:ATP binding"/>
    <property type="evidence" value="ECO:0007669"/>
    <property type="project" value="UniProtKB-KW"/>
</dbReference>
<dbReference type="Proteomes" id="UP000256913">
    <property type="component" value="Unassembled WGS sequence"/>
</dbReference>
<dbReference type="Gene3D" id="3.40.50.300">
    <property type="entry name" value="P-loop containing nucleotide triphosphate hydrolases"/>
    <property type="match status" value="1"/>
</dbReference>
<dbReference type="SUPFAM" id="SSF52540">
    <property type="entry name" value="P-loop containing nucleoside triphosphate hydrolases"/>
    <property type="match status" value="1"/>
</dbReference>
<dbReference type="GO" id="GO:0016887">
    <property type="term" value="F:ATP hydrolysis activity"/>
    <property type="evidence" value="ECO:0007669"/>
    <property type="project" value="InterPro"/>
</dbReference>
<reference evidence="5 6" key="1">
    <citation type="submission" date="2018-08" db="EMBL/GenBank/DDBJ databases">
        <title>Sequencing the genomes of 1000 actinobacteria strains.</title>
        <authorList>
            <person name="Klenk H.-P."/>
        </authorList>
    </citation>
    <scope>NUCLEOTIDE SEQUENCE [LARGE SCALE GENOMIC DNA]</scope>
    <source>
        <strain evidence="5 6">DSM 44099</strain>
    </source>
</reference>
<dbReference type="AlphaFoldDB" id="A0A3D9ZM21"/>
<keyword evidence="3 5" id="KW-0067">ATP-binding</keyword>
<accession>A0A3D9ZM21</accession>
<dbReference type="EMBL" id="QUMQ01000001">
    <property type="protein sequence ID" value="REF98335.1"/>
    <property type="molecule type" value="Genomic_DNA"/>
</dbReference>
<proteinExistence type="predicted"/>
<dbReference type="Pfam" id="PF00005">
    <property type="entry name" value="ABC_tran"/>
    <property type="match status" value="1"/>
</dbReference>
<protein>
    <submittedName>
        <fullName evidence="5">Branched-chain amino acid transport system ATP-binding protein</fullName>
    </submittedName>
</protein>
<keyword evidence="6" id="KW-1185">Reference proteome</keyword>
<dbReference type="SMART" id="SM00382">
    <property type="entry name" value="AAA"/>
    <property type="match status" value="1"/>
</dbReference>
<organism evidence="5 6">
    <name type="scientific">Asanoa ferruginea</name>
    <dbReference type="NCBI Taxonomy" id="53367"/>
    <lineage>
        <taxon>Bacteria</taxon>
        <taxon>Bacillati</taxon>
        <taxon>Actinomycetota</taxon>
        <taxon>Actinomycetes</taxon>
        <taxon>Micromonosporales</taxon>
        <taxon>Micromonosporaceae</taxon>
        <taxon>Asanoa</taxon>
    </lineage>
</organism>
<dbReference type="GO" id="GO:0005886">
    <property type="term" value="C:plasma membrane"/>
    <property type="evidence" value="ECO:0007669"/>
    <property type="project" value="TreeGrafter"/>
</dbReference>
<evidence type="ECO:0000313" key="5">
    <source>
        <dbReference type="EMBL" id="REF98335.1"/>
    </source>
</evidence>
<dbReference type="RefSeq" id="WP_116069635.1">
    <property type="nucleotide sequence ID" value="NZ_BONB01000082.1"/>
</dbReference>
<dbReference type="InterPro" id="IPR051120">
    <property type="entry name" value="ABC_AA/LPS_Transport"/>
</dbReference>
<evidence type="ECO:0000313" key="6">
    <source>
        <dbReference type="Proteomes" id="UP000256913"/>
    </source>
</evidence>
<sequence>MSASEAPILEIADLTVTFGGVKAVTGVSSKIKPQELVAVVGPNGAGKSTLLNAISGLVRRQTVGDIRFAGQPLQELSPHRRAVAGIGRSFQNPPLVDRMSVVENVMAGAFGIRDYRVVDQLVRWRKVARSERARELQARTSLDFFGLGGIADTPTSEIAYAQRKLVDIARALMAEPKLLLLDEPTSGLGRSEHAAMADVLRRLMEPGTMTILMVEHHMDLVRDAATRVIGLQAGEVIADGATHDVLDSAEFQASLVGTKR</sequence>
<evidence type="ECO:0000259" key="4">
    <source>
        <dbReference type="PROSITE" id="PS50893"/>
    </source>
</evidence>
<keyword evidence="2" id="KW-0547">Nucleotide-binding</keyword>
<dbReference type="InterPro" id="IPR003439">
    <property type="entry name" value="ABC_transporter-like_ATP-bd"/>
</dbReference>
<dbReference type="PROSITE" id="PS50893">
    <property type="entry name" value="ABC_TRANSPORTER_2"/>
    <property type="match status" value="1"/>
</dbReference>